<organism evidence="1 2">
    <name type="scientific">Acinetobacter rudis</name>
    <dbReference type="NCBI Taxonomy" id="632955"/>
    <lineage>
        <taxon>Bacteria</taxon>
        <taxon>Pseudomonadati</taxon>
        <taxon>Pseudomonadota</taxon>
        <taxon>Gammaproteobacteria</taxon>
        <taxon>Moraxellales</taxon>
        <taxon>Moraxellaceae</taxon>
        <taxon>Acinetobacter</taxon>
    </lineage>
</organism>
<gene>
    <name evidence="1" type="ORF">RFH47_16250</name>
</gene>
<evidence type="ECO:0000313" key="2">
    <source>
        <dbReference type="Proteomes" id="UP001243844"/>
    </source>
</evidence>
<evidence type="ECO:0000313" key="1">
    <source>
        <dbReference type="EMBL" id="MDQ8937265.1"/>
    </source>
</evidence>
<dbReference type="Proteomes" id="UP001243844">
    <property type="component" value="Unassembled WGS sequence"/>
</dbReference>
<comment type="caution">
    <text evidence="1">The sequence shown here is derived from an EMBL/GenBank/DDBJ whole genome shotgun (WGS) entry which is preliminary data.</text>
</comment>
<reference evidence="1" key="1">
    <citation type="submission" date="2023-08" db="EMBL/GenBank/DDBJ databases">
        <title>Emergence of clinically-relevant ST2 carbapenem-resistant Acinetobacter baumannii strains in hospital sewages in Zhejiang, East of China.</title>
        <authorList>
            <person name="Kaichao C."/>
            <person name="Zhang R."/>
        </authorList>
    </citation>
    <scope>NUCLEOTIDE SEQUENCE</scope>
    <source>
        <strain evidence="1">M-RB-37</strain>
    </source>
</reference>
<dbReference type="AlphaFoldDB" id="A0AAW8JBV5"/>
<accession>A0AAW8JBV5</accession>
<name>A0AAW8JBV5_9GAMM</name>
<proteinExistence type="predicted"/>
<dbReference type="EMBL" id="JAVIDL010000065">
    <property type="protein sequence ID" value="MDQ8937265.1"/>
    <property type="molecule type" value="Genomic_DNA"/>
</dbReference>
<protein>
    <submittedName>
        <fullName evidence="1">Uncharacterized protein</fullName>
    </submittedName>
</protein>
<sequence>MINAADYRAQLNGKFLRMSDSYCAGVSLREEVGLFDEMDNNPPCNISVPARLKWIDGETFALIEKERKNEMSPPRVYLYKVKSVKGTKVVLTSIWTGWGDSNDRNDTYVIQ</sequence>